<dbReference type="PANTHER" id="PTHR43404">
    <property type="entry name" value="LIPOPOLYSACCHARIDE CHOLINEPHOSPHOTRANSFERASE LICD"/>
    <property type="match status" value="1"/>
</dbReference>
<dbReference type="AlphaFoldDB" id="E1QZ86"/>
<protein>
    <submittedName>
        <fullName evidence="3">LicD family protein</fullName>
    </submittedName>
</protein>
<dbReference type="HOGENOM" id="CLU_075543_0_0_11"/>
<evidence type="ECO:0000313" key="3">
    <source>
        <dbReference type="EMBL" id="ADK67700.1"/>
    </source>
</evidence>
<dbReference type="GO" id="GO:0009100">
    <property type="term" value="P:glycoprotein metabolic process"/>
    <property type="evidence" value="ECO:0007669"/>
    <property type="project" value="UniProtKB-ARBA"/>
</dbReference>
<keyword evidence="4" id="KW-1185">Reference proteome</keyword>
<dbReference type="Proteomes" id="UP000000333">
    <property type="component" value="Chromosome"/>
</dbReference>
<evidence type="ECO:0000313" key="4">
    <source>
        <dbReference type="Proteomes" id="UP000000333"/>
    </source>
</evidence>
<sequence>MEYRQYEDPAVLRKLQLVSTRILGEFDRVCAKLDIPYFAYGGTAIGAVRHDGFIPWDDDVDVAMLRSDYERFLREAPEALASEYEIVDWHTDPFFPACNANLALKGTYCVPDEFMCCRFQYPIGIGIYALDQVPADEGDYRRQVRRTWLWGRLSFLRATSSPHVNLGGVRRLLVLVACKLAHWGMRVVRLSPAFIHQRWERAARMAQGEPANEGTLYADYADRTPLTWAVTRSDVFPLQEHAFEDLTIKLPHENDKLLRRGYGDYMSLPPENDRKNHHPGRLDFGDFA</sequence>
<dbReference type="eggNOG" id="COG3475">
    <property type="taxonomic scope" value="Bacteria"/>
</dbReference>
<dbReference type="Pfam" id="PF04991">
    <property type="entry name" value="LicD"/>
    <property type="match status" value="1"/>
</dbReference>
<proteinExistence type="predicted"/>
<reference evidence="3 4" key="1">
    <citation type="journal article" date="2010" name="Stand. Genomic Sci.">
        <title>Complete genome sequence of Olsenella uli type strain (VPI D76D-27C).</title>
        <authorList>
            <person name="Goker M."/>
            <person name="Held B."/>
            <person name="Lucas S."/>
            <person name="Nolan M."/>
            <person name="Yasawong M."/>
            <person name="Glavina Del Rio T."/>
            <person name="Tice H."/>
            <person name="Cheng J.F."/>
            <person name="Bruce D."/>
            <person name="Detter J.C."/>
            <person name="Tapia R."/>
            <person name="Han C."/>
            <person name="Goodwin L."/>
            <person name="Pitluck S."/>
            <person name="Liolios K."/>
            <person name="Ivanova N."/>
            <person name="Mavromatis K."/>
            <person name="Mikhailova N."/>
            <person name="Pati A."/>
            <person name="Chen A."/>
            <person name="Palaniappan K."/>
            <person name="Land M."/>
            <person name="Hauser L."/>
            <person name="Chang Y.J."/>
            <person name="Jeffries C.D."/>
            <person name="Rohde M."/>
            <person name="Sikorski J."/>
            <person name="Pukall R."/>
            <person name="Woyke T."/>
            <person name="Bristow J."/>
            <person name="Eisen J.A."/>
            <person name="Markowitz V."/>
            <person name="Hugenholtz P."/>
            <person name="Kyrpides N.C."/>
            <person name="Klenk H.P."/>
            <person name="Lapidus A."/>
        </authorList>
    </citation>
    <scope>NUCLEOTIDE SEQUENCE [LARGE SCALE GENOMIC DNA]</scope>
    <source>
        <strain evidence="4">ATCC 49627 / DSM 7084 / CIP 109912 / JCM 12494 / NCIMB 702895 / VPI D76D-27C</strain>
    </source>
</reference>
<dbReference type="InterPro" id="IPR052942">
    <property type="entry name" value="LPS_cholinephosphotransferase"/>
</dbReference>
<dbReference type="KEGG" id="ols:Olsu_0585"/>
<dbReference type="OrthoDB" id="3780655at2"/>
<dbReference type="PANTHER" id="PTHR43404:SF2">
    <property type="entry name" value="LIPOPOLYSACCHARIDE CHOLINEPHOSPHOTRANSFERASE LICD"/>
    <property type="match status" value="1"/>
</dbReference>
<evidence type="ECO:0000259" key="2">
    <source>
        <dbReference type="Pfam" id="PF04991"/>
    </source>
</evidence>
<name>E1QZ86_OLSUV</name>
<feature type="domain" description="LicD/FKTN/FKRP nucleotidyltransferase" evidence="2">
    <location>
        <begin position="30"/>
        <end position="94"/>
    </location>
</feature>
<dbReference type="InterPro" id="IPR007074">
    <property type="entry name" value="LicD/FKTN/FKRP_NTP_transf"/>
</dbReference>
<dbReference type="STRING" id="633147.Olsu_0585"/>
<dbReference type="RefSeq" id="WP_013251452.1">
    <property type="nucleotide sequence ID" value="NZ_JQCO01000001.1"/>
</dbReference>
<accession>E1QZ86</accession>
<dbReference type="EMBL" id="CP002106">
    <property type="protein sequence ID" value="ADK67700.1"/>
    <property type="molecule type" value="Genomic_DNA"/>
</dbReference>
<evidence type="ECO:0000256" key="1">
    <source>
        <dbReference type="SAM" id="MobiDB-lite"/>
    </source>
</evidence>
<gene>
    <name evidence="3" type="ordered locus">Olsu_0585</name>
</gene>
<organism evidence="3 4">
    <name type="scientific">Olsenella uli (strain ATCC 49627 / DSM 7084 / CCUG 31166 / CIP 109912 / JCM 12494 / LMG 11480 / NCIMB 702895 / VPI D76D-27C)</name>
    <name type="common">Lactobacillus uli</name>
    <dbReference type="NCBI Taxonomy" id="633147"/>
    <lineage>
        <taxon>Bacteria</taxon>
        <taxon>Bacillati</taxon>
        <taxon>Actinomycetota</taxon>
        <taxon>Coriobacteriia</taxon>
        <taxon>Coriobacteriales</taxon>
        <taxon>Atopobiaceae</taxon>
        <taxon>Olsenella</taxon>
    </lineage>
</organism>
<feature type="region of interest" description="Disordered" evidence="1">
    <location>
        <begin position="268"/>
        <end position="288"/>
    </location>
</feature>